<dbReference type="AlphaFoldDB" id="A0A0E9S2G2"/>
<keyword evidence="1" id="KW-0472">Membrane</keyword>
<sequence length="57" mass="6591">MQVCFLTTQNVSLHCKVSLYNNFQILYVVCYKFIFLLCAASIFSPNKKENLRPLTGK</sequence>
<evidence type="ECO:0000313" key="2">
    <source>
        <dbReference type="EMBL" id="JAH34835.1"/>
    </source>
</evidence>
<feature type="transmembrane region" description="Helical" evidence="1">
    <location>
        <begin position="25"/>
        <end position="43"/>
    </location>
</feature>
<evidence type="ECO:0000256" key="1">
    <source>
        <dbReference type="SAM" id="Phobius"/>
    </source>
</evidence>
<reference evidence="2" key="2">
    <citation type="journal article" date="2015" name="Fish Shellfish Immunol.">
        <title>Early steps in the European eel (Anguilla anguilla)-Vibrio vulnificus interaction in the gills: Role of the RtxA13 toxin.</title>
        <authorList>
            <person name="Callol A."/>
            <person name="Pajuelo D."/>
            <person name="Ebbesson L."/>
            <person name="Teles M."/>
            <person name="MacKenzie S."/>
            <person name="Amaro C."/>
        </authorList>
    </citation>
    <scope>NUCLEOTIDE SEQUENCE</scope>
</reference>
<dbReference type="EMBL" id="GBXM01073742">
    <property type="protein sequence ID" value="JAH34835.1"/>
    <property type="molecule type" value="Transcribed_RNA"/>
</dbReference>
<keyword evidence="1" id="KW-0812">Transmembrane</keyword>
<protein>
    <submittedName>
        <fullName evidence="2">Uncharacterized protein</fullName>
    </submittedName>
</protein>
<name>A0A0E9S2G2_ANGAN</name>
<organism evidence="2">
    <name type="scientific">Anguilla anguilla</name>
    <name type="common">European freshwater eel</name>
    <name type="synonym">Muraena anguilla</name>
    <dbReference type="NCBI Taxonomy" id="7936"/>
    <lineage>
        <taxon>Eukaryota</taxon>
        <taxon>Metazoa</taxon>
        <taxon>Chordata</taxon>
        <taxon>Craniata</taxon>
        <taxon>Vertebrata</taxon>
        <taxon>Euteleostomi</taxon>
        <taxon>Actinopterygii</taxon>
        <taxon>Neopterygii</taxon>
        <taxon>Teleostei</taxon>
        <taxon>Anguilliformes</taxon>
        <taxon>Anguillidae</taxon>
        <taxon>Anguilla</taxon>
    </lineage>
</organism>
<accession>A0A0E9S2G2</accession>
<keyword evidence="1" id="KW-1133">Transmembrane helix</keyword>
<proteinExistence type="predicted"/>
<reference evidence="2" key="1">
    <citation type="submission" date="2014-11" db="EMBL/GenBank/DDBJ databases">
        <authorList>
            <person name="Amaro Gonzalez C."/>
        </authorList>
    </citation>
    <scope>NUCLEOTIDE SEQUENCE</scope>
</reference>